<name>A0A6J5KFE6_9BURK</name>
<proteinExistence type="inferred from homology"/>
<comment type="catalytic activity">
    <reaction evidence="1 7">
        <text>dTDP-alpha-D-glucose = dTDP-4-dehydro-6-deoxy-alpha-D-glucose + H2O</text>
        <dbReference type="Rhea" id="RHEA:17221"/>
        <dbReference type="ChEBI" id="CHEBI:15377"/>
        <dbReference type="ChEBI" id="CHEBI:57477"/>
        <dbReference type="ChEBI" id="CHEBI:57649"/>
        <dbReference type="EC" id="4.2.1.46"/>
    </reaction>
</comment>
<dbReference type="NCBIfam" id="TIGR01181">
    <property type="entry name" value="dTDP_gluc_dehyt"/>
    <property type="match status" value="1"/>
</dbReference>
<dbReference type="CDD" id="cd05246">
    <property type="entry name" value="dTDP_GD_SDR_e"/>
    <property type="match status" value="1"/>
</dbReference>
<comment type="similarity">
    <text evidence="3 7">Belongs to the NAD(P)-dependent epimerase/dehydratase family. dTDP-glucose dehydratase subfamily.</text>
</comment>
<dbReference type="RefSeq" id="WP_015004307.1">
    <property type="nucleotide sequence ID" value="NZ_CADILN010000018.1"/>
</dbReference>
<dbReference type="GeneID" id="27801405"/>
<feature type="domain" description="NAD(P)-binding" evidence="8">
    <location>
        <begin position="9"/>
        <end position="332"/>
    </location>
</feature>
<evidence type="ECO:0000256" key="3">
    <source>
        <dbReference type="ARBA" id="ARBA00008178"/>
    </source>
</evidence>
<evidence type="ECO:0000256" key="6">
    <source>
        <dbReference type="ARBA" id="ARBA00023239"/>
    </source>
</evidence>
<evidence type="ECO:0000313" key="10">
    <source>
        <dbReference type="Proteomes" id="UP000494102"/>
    </source>
</evidence>
<evidence type="ECO:0000256" key="5">
    <source>
        <dbReference type="ARBA" id="ARBA00023027"/>
    </source>
</evidence>
<dbReference type="InterPro" id="IPR036291">
    <property type="entry name" value="NAD(P)-bd_dom_sf"/>
</dbReference>
<dbReference type="GO" id="GO:0009225">
    <property type="term" value="P:nucleotide-sugar metabolic process"/>
    <property type="evidence" value="ECO:0007669"/>
    <property type="project" value="InterPro"/>
</dbReference>
<dbReference type="EMBL" id="CADILN010000018">
    <property type="protein sequence ID" value="CAB4052746.1"/>
    <property type="molecule type" value="Genomic_DNA"/>
</dbReference>
<dbReference type="GO" id="GO:0008460">
    <property type="term" value="F:dTDP-glucose 4,6-dehydratase activity"/>
    <property type="evidence" value="ECO:0007669"/>
    <property type="project" value="UniProtKB-EC"/>
</dbReference>
<dbReference type="PANTHER" id="PTHR43000">
    <property type="entry name" value="DTDP-D-GLUCOSE 4,6-DEHYDRATASE-RELATED"/>
    <property type="match status" value="1"/>
</dbReference>
<keyword evidence="6 7" id="KW-0456">Lyase</keyword>
<dbReference type="AlphaFoldDB" id="A0A6J5KFE6"/>
<evidence type="ECO:0000259" key="8">
    <source>
        <dbReference type="Pfam" id="PF16363"/>
    </source>
</evidence>
<organism evidence="9 10">
    <name type="scientific">Paraburkholderia phenoliruptrix</name>
    <dbReference type="NCBI Taxonomy" id="252970"/>
    <lineage>
        <taxon>Bacteria</taxon>
        <taxon>Pseudomonadati</taxon>
        <taxon>Pseudomonadota</taxon>
        <taxon>Betaproteobacteria</taxon>
        <taxon>Burkholderiales</taxon>
        <taxon>Burkholderiaceae</taxon>
        <taxon>Paraburkholderia</taxon>
    </lineage>
</organism>
<keyword evidence="5" id="KW-0520">NAD</keyword>
<gene>
    <name evidence="9" type="primary">rfbB_3</name>
    <name evidence="9" type="ORF">LMG9964_06436</name>
</gene>
<accession>A0A6J5KFE6</accession>
<reference evidence="9 10" key="1">
    <citation type="submission" date="2020-04" db="EMBL/GenBank/DDBJ databases">
        <authorList>
            <person name="De Canck E."/>
        </authorList>
    </citation>
    <scope>NUCLEOTIDE SEQUENCE [LARGE SCALE GENOMIC DNA]</scope>
    <source>
        <strain evidence="9 10">LMG 9964</strain>
    </source>
</reference>
<evidence type="ECO:0000256" key="7">
    <source>
        <dbReference type="RuleBase" id="RU004473"/>
    </source>
</evidence>
<evidence type="ECO:0000256" key="1">
    <source>
        <dbReference type="ARBA" id="ARBA00001539"/>
    </source>
</evidence>
<evidence type="ECO:0000313" key="9">
    <source>
        <dbReference type="EMBL" id="CAB4052746.1"/>
    </source>
</evidence>
<dbReference type="Pfam" id="PF16363">
    <property type="entry name" value="GDP_Man_Dehyd"/>
    <property type="match status" value="1"/>
</dbReference>
<dbReference type="Gene3D" id="3.90.25.10">
    <property type="entry name" value="UDP-galactose 4-epimerase, domain 1"/>
    <property type="match status" value="1"/>
</dbReference>
<sequence>MRYTPSTILVTGGAGFIGSNFVHHMLRADHIVRIVNLDLLTYAGTLDNLTDLPAPERHVFVHGDICDSSLVAQLFDEHRIDTVVHFAAQSHVDRSIADPGEFVRTNVHGTFTLLEAARSAWLGAKGVKPAEVARTRRFHHISTDEVFGSLTPEDPPFAETTPYAPNSPYSASKAASDHLVRAYFHTYGLPVVTTNCSNNYGPRQHAEKFIPTVIRNCLEGERVPVYGDGQNIRDWLYVDDHCRAIQRVLTHGELGQTYNIGGCNEWRNNDVVSLICRLLDERQPGQAPHERLVEFVTDRAGHDRRYAIDTKKITGALDWGPAEDFESGITKTIDWQLGLTQ</sequence>
<dbReference type="Proteomes" id="UP000494102">
    <property type="component" value="Unassembled WGS sequence"/>
</dbReference>
<dbReference type="InterPro" id="IPR005888">
    <property type="entry name" value="dTDP_Gluc_deHydtase"/>
</dbReference>
<dbReference type="Gene3D" id="3.40.50.720">
    <property type="entry name" value="NAD(P)-binding Rossmann-like Domain"/>
    <property type="match status" value="1"/>
</dbReference>
<evidence type="ECO:0000256" key="2">
    <source>
        <dbReference type="ARBA" id="ARBA00001911"/>
    </source>
</evidence>
<comment type="cofactor">
    <cofactor evidence="2 7">
        <name>NAD(+)</name>
        <dbReference type="ChEBI" id="CHEBI:57540"/>
    </cofactor>
</comment>
<protein>
    <recommendedName>
        <fullName evidence="4 7">dTDP-glucose 4,6-dehydratase</fullName>
        <ecNumber evidence="4 7">4.2.1.46</ecNumber>
    </recommendedName>
</protein>
<dbReference type="InterPro" id="IPR016040">
    <property type="entry name" value="NAD(P)-bd_dom"/>
</dbReference>
<dbReference type="SUPFAM" id="SSF51735">
    <property type="entry name" value="NAD(P)-binding Rossmann-fold domains"/>
    <property type="match status" value="1"/>
</dbReference>
<dbReference type="EC" id="4.2.1.46" evidence="4 7"/>
<evidence type="ECO:0000256" key="4">
    <source>
        <dbReference type="ARBA" id="ARBA00011990"/>
    </source>
</evidence>